<dbReference type="AlphaFoldDB" id="A0A916YL37"/>
<dbReference type="EMBL" id="BMHP01000001">
    <property type="protein sequence ID" value="GGD50889.1"/>
    <property type="molecule type" value="Genomic_DNA"/>
</dbReference>
<feature type="transmembrane region" description="Helical" evidence="6">
    <location>
        <begin position="215"/>
        <end position="239"/>
    </location>
</feature>
<evidence type="ECO:0000256" key="1">
    <source>
        <dbReference type="ARBA" id="ARBA00004141"/>
    </source>
</evidence>
<organism evidence="8 9">
    <name type="scientific">Paenibacillus nasutitermitis</name>
    <dbReference type="NCBI Taxonomy" id="1652958"/>
    <lineage>
        <taxon>Bacteria</taxon>
        <taxon>Bacillati</taxon>
        <taxon>Bacillota</taxon>
        <taxon>Bacilli</taxon>
        <taxon>Bacillales</taxon>
        <taxon>Paenibacillaceae</taxon>
        <taxon>Paenibacillus</taxon>
    </lineage>
</organism>
<evidence type="ECO:0000256" key="3">
    <source>
        <dbReference type="ARBA" id="ARBA00022692"/>
    </source>
</evidence>
<keyword evidence="3 6" id="KW-0812">Transmembrane</keyword>
<dbReference type="PROSITE" id="PS50928">
    <property type="entry name" value="ABC_TM1"/>
    <property type="match status" value="1"/>
</dbReference>
<comment type="similarity">
    <text evidence="6">Belongs to the binding-protein-dependent transport system permease family.</text>
</comment>
<keyword evidence="9" id="KW-1185">Reference proteome</keyword>
<dbReference type="CDD" id="cd06261">
    <property type="entry name" value="TM_PBP2"/>
    <property type="match status" value="1"/>
</dbReference>
<feature type="transmembrane region" description="Helical" evidence="6">
    <location>
        <begin position="275"/>
        <end position="300"/>
    </location>
</feature>
<comment type="caution">
    <text evidence="8">The sequence shown here is derived from an EMBL/GenBank/DDBJ whole genome shotgun (WGS) entry which is preliminary data.</text>
</comment>
<feature type="domain" description="ABC transmembrane type-1" evidence="7">
    <location>
        <begin position="81"/>
        <end position="294"/>
    </location>
</feature>
<dbReference type="RefSeq" id="WP_188988879.1">
    <property type="nucleotide sequence ID" value="NZ_BMHP01000001.1"/>
</dbReference>
<dbReference type="Proteomes" id="UP000612456">
    <property type="component" value="Unassembled WGS sequence"/>
</dbReference>
<feature type="transmembrane region" description="Helical" evidence="6">
    <location>
        <begin position="20"/>
        <end position="45"/>
    </location>
</feature>
<reference evidence="8" key="1">
    <citation type="journal article" date="2014" name="Int. J. Syst. Evol. Microbiol.">
        <title>Complete genome sequence of Corynebacterium casei LMG S-19264T (=DSM 44701T), isolated from a smear-ripened cheese.</title>
        <authorList>
            <consortium name="US DOE Joint Genome Institute (JGI-PGF)"/>
            <person name="Walter F."/>
            <person name="Albersmeier A."/>
            <person name="Kalinowski J."/>
            <person name="Ruckert C."/>
        </authorList>
    </citation>
    <scope>NUCLEOTIDE SEQUENCE</scope>
    <source>
        <strain evidence="8">CGMCC 1.15178</strain>
    </source>
</reference>
<reference evidence="8" key="2">
    <citation type="submission" date="2020-09" db="EMBL/GenBank/DDBJ databases">
        <authorList>
            <person name="Sun Q."/>
            <person name="Zhou Y."/>
        </authorList>
    </citation>
    <scope>NUCLEOTIDE SEQUENCE</scope>
    <source>
        <strain evidence="8">CGMCC 1.15178</strain>
    </source>
</reference>
<dbReference type="InterPro" id="IPR035906">
    <property type="entry name" value="MetI-like_sf"/>
</dbReference>
<feature type="transmembrane region" description="Helical" evidence="6">
    <location>
        <begin position="127"/>
        <end position="148"/>
    </location>
</feature>
<proteinExistence type="inferred from homology"/>
<accession>A0A916YL37</accession>
<feature type="transmembrane region" description="Helical" evidence="6">
    <location>
        <begin position="80"/>
        <end position="106"/>
    </location>
</feature>
<dbReference type="GO" id="GO:0005886">
    <property type="term" value="C:plasma membrane"/>
    <property type="evidence" value="ECO:0007669"/>
    <property type="project" value="UniProtKB-SubCell"/>
</dbReference>
<feature type="transmembrane region" description="Helical" evidence="6">
    <location>
        <begin position="168"/>
        <end position="194"/>
    </location>
</feature>
<evidence type="ECO:0000256" key="2">
    <source>
        <dbReference type="ARBA" id="ARBA00022448"/>
    </source>
</evidence>
<keyword evidence="4 6" id="KW-1133">Transmembrane helix</keyword>
<dbReference type="Pfam" id="PF00528">
    <property type="entry name" value="BPD_transp_1"/>
    <property type="match status" value="1"/>
</dbReference>
<dbReference type="PANTHER" id="PTHR43496:SF1">
    <property type="entry name" value="POLYGALACTURONAN_RHAMNOGALACTURONAN TRANSPORT SYSTEM PERMEASE PROTEIN YTEP"/>
    <property type="match status" value="1"/>
</dbReference>
<name>A0A916YL37_9BACL</name>
<evidence type="ECO:0000259" key="7">
    <source>
        <dbReference type="PROSITE" id="PS50928"/>
    </source>
</evidence>
<sequence>MKAQASNSIRVTLRKNKLYYALILPGLLYFIIFHYVPLYGIIIAFKDVAPFDGLRGIFSSEWVGLKHFRTFMGSYYFWDILGNTIIISFYRLLFGFPAPIILALLMNEVRVAAFKKFVQTISYLPHFISMVVMAGLITTVFALDGGILNGLLQKLGVDPVYFLGDTNYFRSVLVTTGIWKEVGWGTIIYLAAITGIDPQQYEAAVIDGASKIKQIWHITLPGMMFVIVIMFIFAVGGLLNAGFEQIFLLYSPPVYKVADIIDTYVYRKGMVEMQYSFATAVAIFKSAIAMVLLLGTNYLAKKLNQEGIW</sequence>
<evidence type="ECO:0000313" key="9">
    <source>
        <dbReference type="Proteomes" id="UP000612456"/>
    </source>
</evidence>
<dbReference type="SUPFAM" id="SSF161098">
    <property type="entry name" value="MetI-like"/>
    <property type="match status" value="1"/>
</dbReference>
<keyword evidence="5 6" id="KW-0472">Membrane</keyword>
<dbReference type="InterPro" id="IPR000515">
    <property type="entry name" value="MetI-like"/>
</dbReference>
<keyword evidence="2 6" id="KW-0813">Transport</keyword>
<protein>
    <submittedName>
        <fullName evidence="8">Protein LplB</fullName>
    </submittedName>
</protein>
<evidence type="ECO:0000256" key="5">
    <source>
        <dbReference type="ARBA" id="ARBA00023136"/>
    </source>
</evidence>
<gene>
    <name evidence="8" type="primary">lplB</name>
    <name evidence="8" type="ORF">GCM10010911_05520</name>
</gene>
<evidence type="ECO:0000313" key="8">
    <source>
        <dbReference type="EMBL" id="GGD50889.1"/>
    </source>
</evidence>
<dbReference type="GO" id="GO:0055085">
    <property type="term" value="P:transmembrane transport"/>
    <property type="evidence" value="ECO:0007669"/>
    <property type="project" value="InterPro"/>
</dbReference>
<evidence type="ECO:0000256" key="6">
    <source>
        <dbReference type="RuleBase" id="RU363032"/>
    </source>
</evidence>
<comment type="subcellular location">
    <subcellularLocation>
        <location evidence="6">Cell membrane</location>
        <topology evidence="6">Multi-pass membrane protein</topology>
    </subcellularLocation>
    <subcellularLocation>
        <location evidence="1">Membrane</location>
        <topology evidence="1">Multi-pass membrane protein</topology>
    </subcellularLocation>
</comment>
<evidence type="ECO:0000256" key="4">
    <source>
        <dbReference type="ARBA" id="ARBA00022989"/>
    </source>
</evidence>
<dbReference type="Gene3D" id="1.10.3720.10">
    <property type="entry name" value="MetI-like"/>
    <property type="match status" value="1"/>
</dbReference>
<dbReference type="PANTHER" id="PTHR43496">
    <property type="entry name" value="PROTEIN LPLB"/>
    <property type="match status" value="1"/>
</dbReference>